<keyword evidence="2" id="KW-1133">Transmembrane helix</keyword>
<sequence>MVTIVEITGPGAGAVTLPTNESKGYQTPLSAQFTGGSHSPLVIEETAVSSTSSNSQSTEGEHVQGSSSAENGSSRATSSSWLVRNANRIRYHFIKPSARSENLAAVANESQSVAGSISSSLPVAEAKPSFFTRMLISMLKLFSSESDSFVDIMRRVNAVKNAGFALFGIGAASLAVLFPPAAPFAVSTLLLLGAVYFLLDWFEPQISKMAAELITKVIENQSPEVKDLGTGFAGAFITNNQGGSEMDDLAVSVAGAVISYAADRLDQPAATAVAATTGIAQTVSGANRTNFLYNDLPCVKASSSLGVLSCMGVLGFKIDNSEEAAKIALTSAQFVDQHRSLIIALFSRDVTTAGGIILGNRMVAYVSENILPEWAQKTAVASAFRTVCSNAVNYYVMGFTGGVVAPTLLTLLAGPAISALVAYDKKTGGRLEEQTQYFLEEGRKNVKNAVESMELVATHAPENALKVMKLARENTWNAITTLLNGAETPVEEADPAASTWAKAKTFFIELHHNLYEQPVNGDLHEVLIEEID</sequence>
<evidence type="ECO:0000256" key="1">
    <source>
        <dbReference type="SAM" id="MobiDB-lite"/>
    </source>
</evidence>
<dbReference type="RefSeq" id="WP_006706198.1">
    <property type="nucleotide sequence ID" value="NZ_AGCA01000107.1"/>
</dbReference>
<evidence type="ECO:0000313" key="4">
    <source>
        <dbReference type="Proteomes" id="UP000004116"/>
    </source>
</evidence>
<evidence type="ECO:0000256" key="2">
    <source>
        <dbReference type="SAM" id="Phobius"/>
    </source>
</evidence>
<feature type="transmembrane region" description="Helical" evidence="2">
    <location>
        <begin position="158"/>
        <end position="178"/>
    </location>
</feature>
<comment type="caution">
    <text evidence="3">The sequence shown here is derived from an EMBL/GenBank/DDBJ whole genome shotgun (WGS) entry which is preliminary data.</text>
</comment>
<gene>
    <name evidence="3" type="ORF">Rin_00004960</name>
</gene>
<feature type="region of interest" description="Disordered" evidence="1">
    <location>
        <begin position="47"/>
        <end position="77"/>
    </location>
</feature>
<feature type="compositionally biased region" description="Low complexity" evidence="1">
    <location>
        <begin position="47"/>
        <end position="58"/>
    </location>
</feature>
<dbReference type="Proteomes" id="UP000004116">
    <property type="component" value="Unassembled WGS sequence"/>
</dbReference>
<keyword evidence="2" id="KW-0472">Membrane</keyword>
<evidence type="ECO:0000313" key="3">
    <source>
        <dbReference type="EMBL" id="EGY29524.1"/>
    </source>
</evidence>
<organism evidence="3 4">
    <name type="scientific">Candidatus Regiella insecticola 5.15</name>
    <dbReference type="NCBI Taxonomy" id="1005043"/>
    <lineage>
        <taxon>Bacteria</taxon>
        <taxon>Pseudomonadati</taxon>
        <taxon>Pseudomonadota</taxon>
        <taxon>Gammaproteobacteria</taxon>
        <taxon>Enterobacterales</taxon>
        <taxon>Enterobacteriaceae</taxon>
        <taxon>aphid secondary symbionts</taxon>
        <taxon>Candidatus Regiella</taxon>
    </lineage>
</organism>
<keyword evidence="2" id="KW-0812">Transmembrane</keyword>
<protein>
    <submittedName>
        <fullName evidence="3">Uncharacterized protein</fullName>
    </submittedName>
</protein>
<feature type="compositionally biased region" description="Polar residues" evidence="1">
    <location>
        <begin position="64"/>
        <end position="77"/>
    </location>
</feature>
<proteinExistence type="predicted"/>
<reference evidence="3 4" key="1">
    <citation type="journal article" date="2012" name="Genome Res.">
        <title>Genomic basis of endosymbiont-conferred protection against an insect parasitoid.</title>
        <authorList>
            <person name="Hansen A.K."/>
            <person name="Vorburger C."/>
            <person name="Moran N.A."/>
        </authorList>
    </citation>
    <scope>NUCLEOTIDE SEQUENCE [LARGE SCALE GENOMIC DNA]</scope>
    <source>
        <strain evidence="4">R5.15</strain>
    </source>
</reference>
<feature type="transmembrane region" description="Helical" evidence="2">
    <location>
        <begin position="184"/>
        <end position="202"/>
    </location>
</feature>
<dbReference type="EMBL" id="AGCA01000107">
    <property type="protein sequence ID" value="EGY29524.1"/>
    <property type="molecule type" value="Genomic_DNA"/>
</dbReference>
<accession>G2GXK4</accession>
<name>G2GXK4_9ENTR</name>
<dbReference type="AlphaFoldDB" id="G2GXK4"/>
<keyword evidence="4" id="KW-1185">Reference proteome</keyword>